<dbReference type="GO" id="GO:0006888">
    <property type="term" value="P:endoplasmic reticulum to Golgi vesicle-mediated transport"/>
    <property type="evidence" value="ECO:0007669"/>
    <property type="project" value="TreeGrafter"/>
</dbReference>
<keyword evidence="6" id="KW-0677">Repeat</keyword>
<dbReference type="SUPFAM" id="SSF50978">
    <property type="entry name" value="WD40 repeat-like"/>
    <property type="match status" value="1"/>
</dbReference>
<dbReference type="PROSITE" id="PS50082">
    <property type="entry name" value="WD_REPEATS_2"/>
    <property type="match status" value="5"/>
</dbReference>
<dbReference type="Gene3D" id="1.25.40.470">
    <property type="match status" value="1"/>
</dbReference>
<keyword evidence="10 13" id="KW-0472">Membrane</keyword>
<evidence type="ECO:0000313" key="19">
    <source>
        <dbReference type="Proteomes" id="UP000092321"/>
    </source>
</evidence>
<dbReference type="GO" id="GO:0006886">
    <property type="term" value="P:intracellular protein transport"/>
    <property type="evidence" value="ECO:0007669"/>
    <property type="project" value="UniProtKB-UniRule"/>
</dbReference>
<keyword evidence="11 13" id="KW-0968">Cytoplasmic vesicle</keyword>
<evidence type="ECO:0000259" key="17">
    <source>
        <dbReference type="Pfam" id="PF23953"/>
    </source>
</evidence>
<evidence type="ECO:0000256" key="8">
    <source>
        <dbReference type="ARBA" id="ARBA00022927"/>
    </source>
</evidence>
<feature type="repeat" description="WD" evidence="14">
    <location>
        <begin position="9"/>
        <end position="50"/>
    </location>
</feature>
<feature type="compositionally biased region" description="Basic and acidic residues" evidence="15">
    <location>
        <begin position="829"/>
        <end position="841"/>
    </location>
</feature>
<dbReference type="AlphaFoldDB" id="A0A1B7TC18"/>
<keyword evidence="19" id="KW-1185">Reference proteome</keyword>
<evidence type="ECO:0000256" key="12">
    <source>
        <dbReference type="ARBA" id="ARBA00025536"/>
    </source>
</evidence>
<evidence type="ECO:0000313" key="18">
    <source>
        <dbReference type="EMBL" id="OBA26270.1"/>
    </source>
</evidence>
<protein>
    <recommendedName>
        <fullName evidence="13">Coatomer subunit beta'</fullName>
    </recommendedName>
</protein>
<feature type="repeat" description="WD" evidence="14">
    <location>
        <begin position="93"/>
        <end position="125"/>
    </location>
</feature>
<dbReference type="EMBL" id="LXPE01000020">
    <property type="protein sequence ID" value="OBA26270.1"/>
    <property type="molecule type" value="Genomic_DNA"/>
</dbReference>
<dbReference type="PRINTS" id="PR00320">
    <property type="entry name" value="GPROTEINBRPT"/>
</dbReference>
<gene>
    <name evidence="18" type="ORF">HANVADRAFT_53250</name>
</gene>
<feature type="repeat" description="WD" evidence="14">
    <location>
        <begin position="224"/>
        <end position="256"/>
    </location>
</feature>
<dbReference type="GO" id="GO:0030126">
    <property type="term" value="C:COPI vesicle coat"/>
    <property type="evidence" value="ECO:0007669"/>
    <property type="project" value="TreeGrafter"/>
</dbReference>
<evidence type="ECO:0000259" key="16">
    <source>
        <dbReference type="Pfam" id="PF04053"/>
    </source>
</evidence>
<dbReference type="InterPro" id="IPR036322">
    <property type="entry name" value="WD40_repeat_dom_sf"/>
</dbReference>
<dbReference type="InterPro" id="IPR056176">
    <property type="entry name" value="TPR_COPA_B"/>
</dbReference>
<dbReference type="PANTHER" id="PTHR19876">
    <property type="entry name" value="COATOMER"/>
    <property type="match status" value="1"/>
</dbReference>
<evidence type="ECO:0000256" key="11">
    <source>
        <dbReference type="ARBA" id="ARBA00023329"/>
    </source>
</evidence>
<comment type="caution">
    <text evidence="18">The sequence shown here is derived from an EMBL/GenBank/DDBJ whole genome shotgun (WGS) entry which is preliminary data.</text>
</comment>
<evidence type="ECO:0000256" key="13">
    <source>
        <dbReference type="PIRNR" id="PIRNR005567"/>
    </source>
</evidence>
<proteinExistence type="inferred from homology"/>
<evidence type="ECO:0000256" key="15">
    <source>
        <dbReference type="SAM" id="MobiDB-lite"/>
    </source>
</evidence>
<dbReference type="Pfam" id="PF00400">
    <property type="entry name" value="WD40"/>
    <property type="match status" value="5"/>
</dbReference>
<dbReference type="InterPro" id="IPR001680">
    <property type="entry name" value="WD40_rpt"/>
</dbReference>
<keyword evidence="5 14" id="KW-0853">WD repeat</keyword>
<dbReference type="InterPro" id="IPR006692">
    <property type="entry name" value="Beta-prop_COPA/B_2nd"/>
</dbReference>
<dbReference type="FunFam" id="2.130.10.10:FF:000016">
    <property type="entry name" value="Coatomer alpha subunit, putative"/>
    <property type="match status" value="1"/>
</dbReference>
<evidence type="ECO:0000256" key="6">
    <source>
        <dbReference type="ARBA" id="ARBA00022737"/>
    </source>
</evidence>
<dbReference type="SMART" id="SM00320">
    <property type="entry name" value="WD40"/>
    <property type="match status" value="6"/>
</dbReference>
<feature type="compositionally biased region" description="Acidic residues" evidence="15">
    <location>
        <begin position="842"/>
        <end position="856"/>
    </location>
</feature>
<evidence type="ECO:0000256" key="3">
    <source>
        <dbReference type="ARBA" id="ARBA00022448"/>
    </source>
</evidence>
<evidence type="ECO:0000256" key="5">
    <source>
        <dbReference type="ARBA" id="ARBA00022574"/>
    </source>
</evidence>
<feature type="domain" description="COPA/B second beta-propeller" evidence="16">
    <location>
        <begin position="327"/>
        <end position="582"/>
    </location>
</feature>
<evidence type="ECO:0000256" key="2">
    <source>
        <dbReference type="ARBA" id="ARBA00010844"/>
    </source>
</evidence>
<dbReference type="Pfam" id="PF23953">
    <property type="entry name" value="TPR_COPA_B"/>
    <property type="match status" value="1"/>
</dbReference>
<evidence type="ECO:0000256" key="7">
    <source>
        <dbReference type="ARBA" id="ARBA00022892"/>
    </source>
</evidence>
<dbReference type="PANTHER" id="PTHR19876:SF2">
    <property type="entry name" value="COATOMER SUBUNIT BETA"/>
    <property type="match status" value="1"/>
</dbReference>
<dbReference type="InterPro" id="IPR011044">
    <property type="entry name" value="Quino_amine_DH_bsu"/>
</dbReference>
<keyword evidence="8 13" id="KW-0653">Protein transport</keyword>
<dbReference type="Proteomes" id="UP000092321">
    <property type="component" value="Unassembled WGS sequence"/>
</dbReference>
<organism evidence="18 19">
    <name type="scientific">Hanseniaspora valbyensis NRRL Y-1626</name>
    <dbReference type="NCBI Taxonomy" id="766949"/>
    <lineage>
        <taxon>Eukaryota</taxon>
        <taxon>Fungi</taxon>
        <taxon>Dikarya</taxon>
        <taxon>Ascomycota</taxon>
        <taxon>Saccharomycotina</taxon>
        <taxon>Saccharomycetes</taxon>
        <taxon>Saccharomycodales</taxon>
        <taxon>Saccharomycodaceae</taxon>
        <taxon>Hanseniaspora</taxon>
    </lineage>
</organism>
<evidence type="ECO:0000256" key="9">
    <source>
        <dbReference type="ARBA" id="ARBA00023034"/>
    </source>
</evidence>
<feature type="repeat" description="WD" evidence="14">
    <location>
        <begin position="180"/>
        <end position="223"/>
    </location>
</feature>
<dbReference type="InterPro" id="IPR016453">
    <property type="entry name" value="COPB2"/>
</dbReference>
<feature type="domain" description="COPA/B TPR" evidence="17">
    <location>
        <begin position="599"/>
        <end position="783"/>
    </location>
</feature>
<dbReference type="SUPFAM" id="SSF50969">
    <property type="entry name" value="YVTN repeat-like/Quinoprotein amine dehydrogenase"/>
    <property type="match status" value="1"/>
</dbReference>
<dbReference type="PIRSF" id="PIRSF005567">
    <property type="entry name" value="Coatomer_beta'_subunit"/>
    <property type="match status" value="1"/>
</dbReference>
<reference evidence="19" key="1">
    <citation type="journal article" date="2016" name="Proc. Natl. Acad. Sci. U.S.A.">
        <title>Comparative genomics of biotechnologically important yeasts.</title>
        <authorList>
            <person name="Riley R."/>
            <person name="Haridas S."/>
            <person name="Wolfe K.H."/>
            <person name="Lopes M.R."/>
            <person name="Hittinger C.T."/>
            <person name="Goeker M."/>
            <person name="Salamov A.A."/>
            <person name="Wisecaver J.H."/>
            <person name="Long T.M."/>
            <person name="Calvey C.H."/>
            <person name="Aerts A.L."/>
            <person name="Barry K.W."/>
            <person name="Choi C."/>
            <person name="Clum A."/>
            <person name="Coughlan A.Y."/>
            <person name="Deshpande S."/>
            <person name="Douglass A.P."/>
            <person name="Hanson S.J."/>
            <person name="Klenk H.-P."/>
            <person name="LaButti K.M."/>
            <person name="Lapidus A."/>
            <person name="Lindquist E.A."/>
            <person name="Lipzen A.M."/>
            <person name="Meier-Kolthoff J.P."/>
            <person name="Ohm R.A."/>
            <person name="Otillar R.P."/>
            <person name="Pangilinan J.L."/>
            <person name="Peng Y."/>
            <person name="Rokas A."/>
            <person name="Rosa C.A."/>
            <person name="Scheuner C."/>
            <person name="Sibirny A.A."/>
            <person name="Slot J.C."/>
            <person name="Stielow J.B."/>
            <person name="Sun H."/>
            <person name="Kurtzman C.P."/>
            <person name="Blackwell M."/>
            <person name="Grigoriev I.V."/>
            <person name="Jeffries T.W."/>
        </authorList>
    </citation>
    <scope>NUCLEOTIDE SEQUENCE [LARGE SCALE GENOMIC DNA]</scope>
    <source>
        <strain evidence="19">NRRL Y-1626</strain>
    </source>
</reference>
<dbReference type="GO" id="GO:0006891">
    <property type="term" value="P:intra-Golgi vesicle-mediated transport"/>
    <property type="evidence" value="ECO:0007669"/>
    <property type="project" value="TreeGrafter"/>
</dbReference>
<dbReference type="GO" id="GO:0005198">
    <property type="term" value="F:structural molecule activity"/>
    <property type="evidence" value="ECO:0007669"/>
    <property type="project" value="UniProtKB-UniRule"/>
</dbReference>
<feature type="region of interest" description="Disordered" evidence="15">
    <location>
        <begin position="824"/>
        <end position="870"/>
    </location>
</feature>
<dbReference type="InterPro" id="IPR050844">
    <property type="entry name" value="Coatomer_complex_subunit"/>
</dbReference>
<keyword evidence="7 13" id="KW-0931">ER-Golgi transport</keyword>
<dbReference type="GO" id="GO:0006890">
    <property type="term" value="P:retrograde vesicle-mediated transport, Golgi to endoplasmic reticulum"/>
    <property type="evidence" value="ECO:0007669"/>
    <property type="project" value="TreeGrafter"/>
</dbReference>
<comment type="subcellular location">
    <subcellularLocation>
        <location evidence="1 13">Cytoplasmic vesicle</location>
        <location evidence="1 13">COPI-coated vesicle membrane</location>
        <topology evidence="1 13">Peripheral membrane protein</topology>
        <orientation evidence="1 13">Cytoplasmic side</orientation>
    </subcellularLocation>
    <subcellularLocation>
        <location evidence="13">Golgi apparatus membrane</location>
        <topology evidence="13">Peripheral membrane protein</topology>
        <orientation evidence="13">Cytoplasmic side</orientation>
    </subcellularLocation>
    <text evidence="13">The coatomer is cytoplasmic or polymerized on the cytoplasmic side of the Golgi, as well as on the vesicles/buds originating from it.</text>
</comment>
<keyword evidence="9 13" id="KW-0333">Golgi apparatus</keyword>
<feature type="repeat" description="WD" evidence="14">
    <location>
        <begin position="136"/>
        <end position="178"/>
    </location>
</feature>
<accession>A0A1B7TC18</accession>
<keyword evidence="3 13" id="KW-0813">Transport</keyword>
<evidence type="ECO:0000256" key="4">
    <source>
        <dbReference type="ARBA" id="ARBA00022490"/>
    </source>
</evidence>
<dbReference type="Gene3D" id="2.130.10.10">
    <property type="entry name" value="YVTN repeat-like/Quinoprotein amine dehydrogenase"/>
    <property type="match status" value="1"/>
</dbReference>
<comment type="subunit">
    <text evidence="13">Oligomeric complex that consists of at least the alpha, beta, beta', gamma, delta, epsilon and zeta subunits.</text>
</comment>
<comment type="similarity">
    <text evidence="2 13">Belongs to the WD repeat COPB2 family.</text>
</comment>
<dbReference type="Pfam" id="PF04053">
    <property type="entry name" value="B-prop_COPA_B_2nd"/>
    <property type="match status" value="1"/>
</dbReference>
<dbReference type="InterPro" id="IPR020472">
    <property type="entry name" value="WD40_PAC1"/>
</dbReference>
<dbReference type="GO" id="GO:0000139">
    <property type="term" value="C:Golgi membrane"/>
    <property type="evidence" value="ECO:0007669"/>
    <property type="project" value="UniProtKB-SubCell"/>
</dbReference>
<evidence type="ECO:0000256" key="10">
    <source>
        <dbReference type="ARBA" id="ARBA00023136"/>
    </source>
</evidence>
<name>A0A1B7TC18_9ASCO</name>
<dbReference type="CDD" id="cd00200">
    <property type="entry name" value="WD40"/>
    <property type="match status" value="1"/>
</dbReference>
<dbReference type="OrthoDB" id="10261470at2759"/>
<dbReference type="InterPro" id="IPR015943">
    <property type="entry name" value="WD40/YVTN_repeat-like_dom_sf"/>
</dbReference>
<dbReference type="PROSITE" id="PS50294">
    <property type="entry name" value="WD_REPEATS_REGION"/>
    <property type="match status" value="3"/>
</dbReference>
<comment type="function">
    <text evidence="12 13">The coatomer is a cytosolic protein complex that binds to dilysine motifs and reversibly associates with Golgi non-clathrin-coated vesicles, which further mediate biosynthetic protein transport from the ER, via the Golgi up to the trans Golgi network. Coatomer complex is required for budding from Golgi membranes, and is essential for the retrograde Golgi-to-ER transport of dilysine-tagged proteins.</text>
</comment>
<dbReference type="CDD" id="cd22947">
    <property type="entry name" value="Coatomer_WDAD_beta-like"/>
    <property type="match status" value="1"/>
</dbReference>
<sequence>MKLNIKKDFSNSSERVKSLDFHPTQPWLMSTLYTGKVEIWNYETKKLVRGIDVTDSPVRAGKFIARQNWCILGCDDFKVRVFNYNTGEKVYEFEAHPDYVRCIVVHPTLPYILTSSDDGLVKLWNWEEHWSLKQEFEAHESIVMSVAINPKDPTVFATASLDRTVKIWTIGKADPNLTILAHETEGVNYVEYYPHQDKPYLITCSDDCSIKIWDYQTKSCVSTMEGHEYNVSFATFHPTLPIIISGGEDSTVKVWSSITYQLETSMRLNMERCWAVATYPSGGSKNIVAIGCDSGFAVLSMGNNDPIYSMDSQGKLVWCSKKGGNNSEVFTAIIKQKKDEASGDEEEAEEGEHTKLQTKELGSVDIYPQSLKHSPNGRNVAVVGDGEFVIYTALAWRNKAFGNCKNFAWGADSNTYCLVTLNGEIEIYKDFKKVPDFPTFGEYQIVNCFEGPLLGLQTSEGDLLFVDWESGNELKSFELDADKVIWSKNEELMLVYTEQESGYVLEYNKDLVDSDEEFLSVLYEFNDSIKSGEWVGDVFLYSSAQGKLSYFIGGSSYTVAHFDQPKYVVGYLANDNKVYVCDRDMHITSYPLSINVMEFQTWVTRGAVEEALNEILPKVSGKKDLLTISKFLETQELFQEAYEITPDSDQKYILAVKLNLLSDAYDLLSLEEVSRNEHKWKLLGDTSLNKFNFKLAIECYKYSSDLESLFLIYSSFNMKEKLIELGTQAEKEGKFNVAFNSYWCGGDIEKISELLSKSGNVPQAALFKYTYGEDTSIIVNKWKEILEKEGSKNLASRLLTPSPLPLPVKQLPKQDIVEKEESLIDLQEESFKEPEAEKQVEPEVEQENTETLESPEVEQVSSEKPEESLI</sequence>
<evidence type="ECO:0000256" key="1">
    <source>
        <dbReference type="ARBA" id="ARBA00004347"/>
    </source>
</evidence>
<feature type="compositionally biased region" description="Basic and acidic residues" evidence="15">
    <location>
        <begin position="861"/>
        <end position="870"/>
    </location>
</feature>
<evidence type="ECO:0000256" key="14">
    <source>
        <dbReference type="PROSITE-ProRule" id="PRU00221"/>
    </source>
</evidence>
<keyword evidence="4 13" id="KW-0963">Cytoplasm</keyword>